<feature type="domain" description="DUF2262" evidence="1">
    <location>
        <begin position="10"/>
        <end position="172"/>
    </location>
</feature>
<evidence type="ECO:0000313" key="3">
    <source>
        <dbReference type="EMBL" id="UNV83887.1"/>
    </source>
</evidence>
<dbReference type="Pfam" id="PF10020">
    <property type="entry name" value="DUF2262"/>
    <property type="match status" value="1"/>
</dbReference>
<gene>
    <name evidence="2" type="ORF">HMPREF9418_1891</name>
    <name evidence="3" type="ORF">MON40_07550</name>
</gene>
<dbReference type="AlphaFoldDB" id="A0AA36UIF7"/>
<evidence type="ECO:0000313" key="5">
    <source>
        <dbReference type="Proteomes" id="UP000829455"/>
    </source>
</evidence>
<proteinExistence type="predicted"/>
<protein>
    <submittedName>
        <fullName evidence="3">DUF2262 domain-containing protein</fullName>
    </submittedName>
</protein>
<evidence type="ECO:0000313" key="4">
    <source>
        <dbReference type="Proteomes" id="UP000004982"/>
    </source>
</evidence>
<reference evidence="3 5" key="2">
    <citation type="submission" date="2022-03" db="EMBL/GenBank/DDBJ databases">
        <title>Genome sequencing of Neisseria macacae.</title>
        <authorList>
            <person name="Baek M.-G."/>
        </authorList>
    </citation>
    <scope>NUCLEOTIDE SEQUENCE [LARGE SCALE GENOMIC DNA]</scope>
    <source>
        <strain evidence="3 5">ATCC 33926</strain>
    </source>
</reference>
<evidence type="ECO:0000313" key="2">
    <source>
        <dbReference type="EMBL" id="EGQ76477.1"/>
    </source>
</evidence>
<organism evidence="2 4">
    <name type="scientific">Neisseria macacae ATCC 33926</name>
    <dbReference type="NCBI Taxonomy" id="997348"/>
    <lineage>
        <taxon>Bacteria</taxon>
        <taxon>Pseudomonadati</taxon>
        <taxon>Pseudomonadota</taxon>
        <taxon>Betaproteobacteria</taxon>
        <taxon>Neisseriales</taxon>
        <taxon>Neisseriaceae</taxon>
        <taxon>Neisseria</taxon>
    </lineage>
</organism>
<sequence length="177" mass="20468">MTIPKSLKHPRFGIFKWESDWEAYTGNIPWGRRKITAIIYRDAFDHSDVEHIWQILEDIVSHVESWDIAIHKALKEHFYTKAQNWFAPHDDYDETDFGSLITDMAEYVGKETAERLVLSGKIDEDGFYRLMKLDSISLSEQGLLDFHFDDNGWIFDGHSITLTASIEQDILDGSLAG</sequence>
<evidence type="ECO:0000259" key="1">
    <source>
        <dbReference type="Pfam" id="PF10020"/>
    </source>
</evidence>
<reference evidence="2 4" key="1">
    <citation type="submission" date="2011-05" db="EMBL/GenBank/DDBJ databases">
        <authorList>
            <person name="Muzny D."/>
            <person name="Qin X."/>
            <person name="Deng J."/>
            <person name="Jiang H."/>
            <person name="Liu Y."/>
            <person name="Qu J."/>
            <person name="Song X.-Z."/>
            <person name="Zhang L."/>
            <person name="Thornton R."/>
            <person name="Coyle M."/>
            <person name="Francisco L."/>
            <person name="Jackson L."/>
            <person name="Javaid M."/>
            <person name="Korchina V."/>
            <person name="Kovar C."/>
            <person name="Mata R."/>
            <person name="Mathew T."/>
            <person name="Ngo R."/>
            <person name="Nguyen L."/>
            <person name="Nguyen N."/>
            <person name="Okwuonu G."/>
            <person name="Ongeri F."/>
            <person name="Pham C."/>
            <person name="Simmons D."/>
            <person name="Wilczek-Boney K."/>
            <person name="Hale W."/>
            <person name="Jakkamsetti A."/>
            <person name="Pham P."/>
            <person name="Ruth R."/>
            <person name="San Lucas F."/>
            <person name="Warren J."/>
            <person name="Zhang J."/>
            <person name="Zhao Z."/>
            <person name="Zhou C."/>
            <person name="Zhu D."/>
            <person name="Lee S."/>
            <person name="Bess C."/>
            <person name="Blankenburg K."/>
            <person name="Forbes L."/>
            <person name="Fu Q."/>
            <person name="Gubbala S."/>
            <person name="Hirani K."/>
            <person name="Jayaseelan J.C."/>
            <person name="Lara F."/>
            <person name="Munidasa M."/>
            <person name="Palculict T."/>
            <person name="Patil S."/>
            <person name="Pu L.-L."/>
            <person name="Saada N."/>
            <person name="Tang L."/>
            <person name="Weissenberger G."/>
            <person name="Zhu Y."/>
            <person name="Hemphill L."/>
            <person name="Shang Y."/>
            <person name="Youmans B."/>
            <person name="Ayvaz T."/>
            <person name="Ross M."/>
            <person name="Santibanez J."/>
            <person name="Aqrawi P."/>
            <person name="Gross S."/>
            <person name="Joshi V."/>
            <person name="Fowler G."/>
            <person name="Nazareth L."/>
            <person name="Reid J."/>
            <person name="Worley K."/>
            <person name="Petrosino J."/>
            <person name="Highlander S."/>
            <person name="Gibbs R."/>
        </authorList>
    </citation>
    <scope>NUCLEOTIDE SEQUENCE [LARGE SCALE GENOMIC DNA]</scope>
    <source>
        <strain evidence="2 4">ATCC 33926</strain>
    </source>
</reference>
<accession>A0AA36UIF7</accession>
<name>A0AA36UIF7_9NEIS</name>
<keyword evidence="5" id="KW-1185">Reference proteome</keyword>
<dbReference type="EMBL" id="AFQE01000091">
    <property type="protein sequence ID" value="EGQ76477.1"/>
    <property type="molecule type" value="Genomic_DNA"/>
</dbReference>
<dbReference type="InterPro" id="IPR019260">
    <property type="entry name" value="DUF2262"/>
</dbReference>
<dbReference type="RefSeq" id="WP_003778917.1">
    <property type="nucleotide sequence ID" value="NZ_CP094241.1"/>
</dbReference>
<dbReference type="Proteomes" id="UP000004982">
    <property type="component" value="Unassembled WGS sequence"/>
</dbReference>
<dbReference type="Proteomes" id="UP000829455">
    <property type="component" value="Chromosome"/>
</dbReference>
<dbReference type="EMBL" id="CP094241">
    <property type="protein sequence ID" value="UNV83887.1"/>
    <property type="molecule type" value="Genomic_DNA"/>
</dbReference>